<feature type="region of interest" description="Disordered" evidence="1">
    <location>
        <begin position="20"/>
        <end position="75"/>
    </location>
</feature>
<evidence type="ECO:0000313" key="2">
    <source>
        <dbReference type="EMBL" id="CAH9414106.1"/>
    </source>
</evidence>
<reference evidence="2" key="1">
    <citation type="submission" date="2022-03" db="EMBL/GenBank/DDBJ databases">
        <authorList>
            <person name="Leyn A S."/>
        </authorList>
    </citation>
    <scope>NUCLEOTIDE SEQUENCE</scope>
    <source>
        <strain evidence="2">Streptomyces globisporus 4-3</strain>
    </source>
</reference>
<keyword evidence="3" id="KW-1185">Reference proteome</keyword>
<evidence type="ECO:0000256" key="1">
    <source>
        <dbReference type="SAM" id="MobiDB-lite"/>
    </source>
</evidence>
<comment type="caution">
    <text evidence="2">The sequence shown here is derived from an EMBL/GenBank/DDBJ whole genome shotgun (WGS) entry which is preliminary data.</text>
</comment>
<dbReference type="EMBL" id="CAKXYP010000003">
    <property type="protein sequence ID" value="CAH9414106.1"/>
    <property type="molecule type" value="Genomic_DNA"/>
</dbReference>
<proteinExistence type="predicted"/>
<gene>
    <name evidence="2" type="ORF">SGL43_01109</name>
</gene>
<organism evidence="2 3">
    <name type="scientific">Streptomyces globisporus</name>
    <dbReference type="NCBI Taxonomy" id="1908"/>
    <lineage>
        <taxon>Bacteria</taxon>
        <taxon>Bacillati</taxon>
        <taxon>Actinomycetota</taxon>
        <taxon>Actinomycetes</taxon>
        <taxon>Kitasatosporales</taxon>
        <taxon>Streptomycetaceae</taxon>
        <taxon>Streptomyces</taxon>
    </lineage>
</organism>
<sequence length="75" mass="8133">MQCRKSALYEFQVAALSPIRRKPENNKAPDEAFPSGAHNVHGYQNCNADHPSTPSPAAVDHDAPPRVGAEIRAAR</sequence>
<protein>
    <submittedName>
        <fullName evidence="2">Uncharacterized protein</fullName>
    </submittedName>
</protein>
<feature type="compositionally biased region" description="Polar residues" evidence="1">
    <location>
        <begin position="42"/>
        <end position="52"/>
    </location>
</feature>
<accession>A0ABM9GRR4</accession>
<dbReference type="Proteomes" id="UP001154015">
    <property type="component" value="Unassembled WGS sequence"/>
</dbReference>
<evidence type="ECO:0000313" key="3">
    <source>
        <dbReference type="Proteomes" id="UP001154015"/>
    </source>
</evidence>
<feature type="compositionally biased region" description="Basic and acidic residues" evidence="1">
    <location>
        <begin position="21"/>
        <end position="30"/>
    </location>
</feature>
<name>A0ABM9GRR4_STRGL</name>